<evidence type="ECO:0000313" key="4">
    <source>
        <dbReference type="Proteomes" id="UP000759131"/>
    </source>
</evidence>
<dbReference type="AlphaFoldDB" id="A0A7R9M0Q8"/>
<dbReference type="Pfam" id="PF00227">
    <property type="entry name" value="Proteasome"/>
    <property type="match status" value="1"/>
</dbReference>
<dbReference type="OrthoDB" id="5835702at2759"/>
<dbReference type="InterPro" id="IPR050115">
    <property type="entry name" value="Proteasome_alpha"/>
</dbReference>
<protein>
    <recommendedName>
        <fullName evidence="5">Proteasome subunit alpha type 6</fullName>
    </recommendedName>
</protein>
<evidence type="ECO:0008006" key="5">
    <source>
        <dbReference type="Google" id="ProtNLM"/>
    </source>
</evidence>
<sequence length="136" mass="14928">EYAFKAINQSAITSLGLKGKDCAVVVTQKKVADKLIDPSSVTNLYRITPNIGCVITGIVPDSASQVQRARYEAANFRYKFGYSMPIEVLARKLADIAQVYTQNAEMRPLGTSMMLIAHEDGKPLLYKTDPAGYYCG</sequence>
<dbReference type="SUPFAM" id="SSF56235">
    <property type="entry name" value="N-terminal nucleophile aminohydrolases (Ntn hydrolases)"/>
    <property type="match status" value="1"/>
</dbReference>
<gene>
    <name evidence="3" type="ORF">OSB1V03_LOCUS23342</name>
</gene>
<dbReference type="InterPro" id="IPR023332">
    <property type="entry name" value="Proteasome_alpha-type"/>
</dbReference>
<dbReference type="InterPro" id="IPR029055">
    <property type="entry name" value="Ntn_hydrolases_N"/>
</dbReference>
<organism evidence="3">
    <name type="scientific">Medioppia subpectinata</name>
    <dbReference type="NCBI Taxonomy" id="1979941"/>
    <lineage>
        <taxon>Eukaryota</taxon>
        <taxon>Metazoa</taxon>
        <taxon>Ecdysozoa</taxon>
        <taxon>Arthropoda</taxon>
        <taxon>Chelicerata</taxon>
        <taxon>Arachnida</taxon>
        <taxon>Acari</taxon>
        <taxon>Acariformes</taxon>
        <taxon>Sarcoptiformes</taxon>
        <taxon>Oribatida</taxon>
        <taxon>Brachypylina</taxon>
        <taxon>Oppioidea</taxon>
        <taxon>Oppiidae</taxon>
        <taxon>Medioppia</taxon>
    </lineage>
</organism>
<reference evidence="3" key="1">
    <citation type="submission" date="2020-11" db="EMBL/GenBank/DDBJ databases">
        <authorList>
            <person name="Tran Van P."/>
        </authorList>
    </citation>
    <scope>NUCLEOTIDE SEQUENCE</scope>
</reference>
<proteinExistence type="inferred from homology"/>
<dbReference type="GO" id="GO:0019773">
    <property type="term" value="C:proteasome core complex, alpha-subunit complex"/>
    <property type="evidence" value="ECO:0007669"/>
    <property type="project" value="UniProtKB-UniRule"/>
</dbReference>
<keyword evidence="4" id="KW-1185">Reference proteome</keyword>
<dbReference type="Proteomes" id="UP000759131">
    <property type="component" value="Unassembled WGS sequence"/>
</dbReference>
<name>A0A7R9M0Q8_9ACAR</name>
<dbReference type="InterPro" id="IPR001353">
    <property type="entry name" value="Proteasome_sua/b"/>
</dbReference>
<evidence type="ECO:0000313" key="3">
    <source>
        <dbReference type="EMBL" id="CAD7651398.1"/>
    </source>
</evidence>
<feature type="non-terminal residue" evidence="3">
    <location>
        <position position="1"/>
    </location>
</feature>
<dbReference type="Gene3D" id="3.60.20.10">
    <property type="entry name" value="Glutamine Phosphoribosylpyrophosphate, subunit 1, domain 1"/>
    <property type="match status" value="1"/>
</dbReference>
<dbReference type="GO" id="GO:0051603">
    <property type="term" value="P:proteolysis involved in protein catabolic process"/>
    <property type="evidence" value="ECO:0007669"/>
    <property type="project" value="InterPro"/>
</dbReference>
<dbReference type="PROSITE" id="PS51475">
    <property type="entry name" value="PROTEASOME_ALPHA_2"/>
    <property type="match status" value="1"/>
</dbReference>
<dbReference type="EMBL" id="OC912005">
    <property type="protein sequence ID" value="CAD7651398.1"/>
    <property type="molecule type" value="Genomic_DNA"/>
</dbReference>
<keyword evidence="1 2" id="KW-0647">Proteasome</keyword>
<evidence type="ECO:0000256" key="2">
    <source>
        <dbReference type="PROSITE-ProRule" id="PRU00808"/>
    </source>
</evidence>
<dbReference type="EMBL" id="CAJPIZ010057430">
    <property type="protein sequence ID" value="CAG2123397.1"/>
    <property type="molecule type" value="Genomic_DNA"/>
</dbReference>
<dbReference type="PANTHER" id="PTHR11599">
    <property type="entry name" value="PROTEASOME SUBUNIT ALPHA/BETA"/>
    <property type="match status" value="1"/>
</dbReference>
<evidence type="ECO:0000256" key="1">
    <source>
        <dbReference type="ARBA" id="ARBA00022942"/>
    </source>
</evidence>
<feature type="non-terminal residue" evidence="3">
    <location>
        <position position="136"/>
    </location>
</feature>
<comment type="similarity">
    <text evidence="2">Belongs to the peptidase T1A family.</text>
</comment>
<accession>A0A7R9M0Q8</accession>